<evidence type="ECO:0000256" key="4">
    <source>
        <dbReference type="ARBA" id="ARBA00023015"/>
    </source>
</evidence>
<protein>
    <submittedName>
        <fullName evidence="11">Sigma-54 dependent transcriptional regulator</fullName>
    </submittedName>
</protein>
<feature type="domain" description="Response regulatory" evidence="10">
    <location>
        <begin position="9"/>
        <end position="123"/>
    </location>
</feature>
<name>A0ABZ2IA54_9CAUL</name>
<evidence type="ECO:0000256" key="3">
    <source>
        <dbReference type="ARBA" id="ARBA00023012"/>
    </source>
</evidence>
<keyword evidence="5" id="KW-0238">DNA-binding</keyword>
<dbReference type="PROSITE" id="PS00688">
    <property type="entry name" value="SIGMA54_INTERACT_3"/>
    <property type="match status" value="1"/>
</dbReference>
<dbReference type="InterPro" id="IPR027417">
    <property type="entry name" value="P-loop_NTPase"/>
</dbReference>
<reference evidence="11 12" key="1">
    <citation type="submission" date="2024-02" db="EMBL/GenBank/DDBJ databases">
        <title>Distribution and functional of Brevundimonas-related endobacteria within Verticillium dahliae.</title>
        <authorList>
            <person name="Zeng H."/>
        </authorList>
    </citation>
    <scope>NUCLEOTIDE SEQUENCE [LARGE SCALE GENOMIC DNA]</scope>
    <source>
        <strain evidence="11 12">TRM 44200</strain>
    </source>
</reference>
<organism evidence="11 12">
    <name type="scientific">Brevundimonas olei</name>
    <dbReference type="NCBI Taxonomy" id="657642"/>
    <lineage>
        <taxon>Bacteria</taxon>
        <taxon>Pseudomonadati</taxon>
        <taxon>Pseudomonadota</taxon>
        <taxon>Alphaproteobacteria</taxon>
        <taxon>Caulobacterales</taxon>
        <taxon>Caulobacteraceae</taxon>
        <taxon>Brevundimonas</taxon>
    </lineage>
</organism>
<keyword evidence="7" id="KW-0804">Transcription</keyword>
<evidence type="ECO:0000256" key="1">
    <source>
        <dbReference type="ARBA" id="ARBA00022741"/>
    </source>
</evidence>
<dbReference type="Gene3D" id="3.40.50.300">
    <property type="entry name" value="P-loop containing nucleotide triphosphate hydrolases"/>
    <property type="match status" value="1"/>
</dbReference>
<dbReference type="SMART" id="SM00382">
    <property type="entry name" value="AAA"/>
    <property type="match status" value="1"/>
</dbReference>
<accession>A0ABZ2IA54</accession>
<dbReference type="PROSITE" id="PS00676">
    <property type="entry name" value="SIGMA54_INTERACT_2"/>
    <property type="match status" value="1"/>
</dbReference>
<dbReference type="SUPFAM" id="SSF46689">
    <property type="entry name" value="Homeodomain-like"/>
    <property type="match status" value="1"/>
</dbReference>
<evidence type="ECO:0000256" key="7">
    <source>
        <dbReference type="ARBA" id="ARBA00023163"/>
    </source>
</evidence>
<dbReference type="Pfam" id="PF00158">
    <property type="entry name" value="Sigma54_activat"/>
    <property type="match status" value="1"/>
</dbReference>
<keyword evidence="12" id="KW-1185">Reference proteome</keyword>
<dbReference type="InterPro" id="IPR002197">
    <property type="entry name" value="HTH_Fis"/>
</dbReference>
<keyword evidence="1" id="KW-0547">Nucleotide-binding</keyword>
<dbReference type="InterPro" id="IPR058031">
    <property type="entry name" value="AAA_lid_NorR"/>
</dbReference>
<feature type="domain" description="Sigma-54 factor interaction" evidence="9">
    <location>
        <begin position="149"/>
        <end position="376"/>
    </location>
</feature>
<dbReference type="InterPro" id="IPR001789">
    <property type="entry name" value="Sig_transdc_resp-reg_receiver"/>
</dbReference>
<evidence type="ECO:0000313" key="12">
    <source>
        <dbReference type="Proteomes" id="UP001363460"/>
    </source>
</evidence>
<keyword evidence="6" id="KW-0010">Activator</keyword>
<dbReference type="SMART" id="SM00448">
    <property type="entry name" value="REC"/>
    <property type="match status" value="1"/>
</dbReference>
<dbReference type="PANTHER" id="PTHR32071">
    <property type="entry name" value="TRANSCRIPTIONAL REGULATORY PROTEIN"/>
    <property type="match status" value="1"/>
</dbReference>
<dbReference type="Pfam" id="PF25601">
    <property type="entry name" value="AAA_lid_14"/>
    <property type="match status" value="1"/>
</dbReference>
<evidence type="ECO:0000259" key="9">
    <source>
        <dbReference type="PROSITE" id="PS50045"/>
    </source>
</evidence>
<dbReference type="PROSITE" id="PS50110">
    <property type="entry name" value="RESPONSE_REGULATORY"/>
    <property type="match status" value="1"/>
</dbReference>
<gene>
    <name evidence="11" type="ORF">V8J38_14685</name>
</gene>
<evidence type="ECO:0000313" key="11">
    <source>
        <dbReference type="EMBL" id="WWT54475.1"/>
    </source>
</evidence>
<keyword evidence="3" id="KW-0902">Two-component regulatory system</keyword>
<dbReference type="InterPro" id="IPR025943">
    <property type="entry name" value="Sigma_54_int_dom_ATP-bd_2"/>
</dbReference>
<evidence type="ECO:0000256" key="6">
    <source>
        <dbReference type="ARBA" id="ARBA00023159"/>
    </source>
</evidence>
<keyword evidence="8" id="KW-0597">Phosphoprotein</keyword>
<dbReference type="InterPro" id="IPR003593">
    <property type="entry name" value="AAA+_ATPase"/>
</dbReference>
<dbReference type="InterPro" id="IPR025944">
    <property type="entry name" value="Sigma_54_int_dom_CS"/>
</dbReference>
<dbReference type="Gene3D" id="1.10.8.60">
    <property type="match status" value="1"/>
</dbReference>
<evidence type="ECO:0000256" key="8">
    <source>
        <dbReference type="PROSITE-ProRule" id="PRU00169"/>
    </source>
</evidence>
<keyword evidence="4" id="KW-0805">Transcription regulation</keyword>
<dbReference type="SUPFAM" id="SSF52172">
    <property type="entry name" value="CheY-like"/>
    <property type="match status" value="1"/>
</dbReference>
<dbReference type="Proteomes" id="UP001363460">
    <property type="component" value="Chromosome"/>
</dbReference>
<dbReference type="RefSeq" id="WP_338576696.1">
    <property type="nucleotide sequence ID" value="NZ_CP146369.1"/>
</dbReference>
<dbReference type="Gene3D" id="1.10.10.60">
    <property type="entry name" value="Homeodomain-like"/>
    <property type="match status" value="1"/>
</dbReference>
<dbReference type="Gene3D" id="3.40.50.2300">
    <property type="match status" value="1"/>
</dbReference>
<sequence length="444" mass="48735">MTTPETPPSVLFIEDDAELRRAIVDALDLESIVVQALPDAAQALAALTPQFRGVVVSDIRMPGMDGLELFSRIRELDSQIPVILISGHADVPMAVQALQDGAFDFLTKPFAMDRLINAVNQAQDYRTRALAHRALRAATEAAAHANALLIGESAAMVALREAIARIAASDLDVLVEGETGTGKELAALTLHRLSKRRGKSFIPVNCGAIPDHFAEVELFGQTLDGSGYRRTAQVGRIEAADKGTLFLDEIDSMSPGVQVKLLRVLEERTLTPGGEPYPVDIRVIAASKRDLEGAAREGAFRSDLFYRLNVVRLRMPPLRERREDILPLFAHFLADRKQGTEMDAYAVSDPIRRHLMEHSWPGNVRELRNFALSTLVNAPDVEPAATPSPQSLTDRVDAFEAALIREALQAARGNVSEVIARLATPRKTLYGKFKRLNIDPADYR</sequence>
<keyword evidence="2" id="KW-0067">ATP-binding</keyword>
<dbReference type="PROSITE" id="PS50045">
    <property type="entry name" value="SIGMA54_INTERACT_4"/>
    <property type="match status" value="1"/>
</dbReference>
<feature type="modified residue" description="4-aspartylphosphate" evidence="8">
    <location>
        <position position="58"/>
    </location>
</feature>
<dbReference type="PANTHER" id="PTHR32071:SF57">
    <property type="entry name" value="C4-DICARBOXYLATE TRANSPORT TRANSCRIPTIONAL REGULATORY PROTEIN DCTD"/>
    <property type="match status" value="1"/>
</dbReference>
<evidence type="ECO:0000256" key="5">
    <source>
        <dbReference type="ARBA" id="ARBA00023125"/>
    </source>
</evidence>
<dbReference type="SUPFAM" id="SSF52540">
    <property type="entry name" value="P-loop containing nucleoside triphosphate hydrolases"/>
    <property type="match status" value="1"/>
</dbReference>
<dbReference type="InterPro" id="IPR002078">
    <property type="entry name" value="Sigma_54_int"/>
</dbReference>
<evidence type="ECO:0000259" key="10">
    <source>
        <dbReference type="PROSITE" id="PS50110"/>
    </source>
</evidence>
<dbReference type="EMBL" id="CP146369">
    <property type="protein sequence ID" value="WWT54475.1"/>
    <property type="molecule type" value="Genomic_DNA"/>
</dbReference>
<dbReference type="InterPro" id="IPR011006">
    <property type="entry name" value="CheY-like_superfamily"/>
</dbReference>
<proteinExistence type="predicted"/>
<dbReference type="InterPro" id="IPR009057">
    <property type="entry name" value="Homeodomain-like_sf"/>
</dbReference>
<evidence type="ECO:0000256" key="2">
    <source>
        <dbReference type="ARBA" id="ARBA00022840"/>
    </source>
</evidence>
<dbReference type="Pfam" id="PF02954">
    <property type="entry name" value="HTH_8"/>
    <property type="match status" value="1"/>
</dbReference>
<dbReference type="CDD" id="cd00009">
    <property type="entry name" value="AAA"/>
    <property type="match status" value="1"/>
</dbReference>
<dbReference type="Pfam" id="PF00072">
    <property type="entry name" value="Response_reg"/>
    <property type="match status" value="1"/>
</dbReference>